<gene>
    <name evidence="1" type="ORF">DXB87_05515</name>
</gene>
<comment type="caution">
    <text evidence="1">The sequence shown here is derived from an EMBL/GenBank/DDBJ whole genome shotgun (WGS) entry which is preliminary data.</text>
</comment>
<evidence type="ECO:0000313" key="2">
    <source>
        <dbReference type="Proteomes" id="UP000260814"/>
    </source>
</evidence>
<dbReference type="AlphaFoldDB" id="A0A3E4ZBC5"/>
<reference evidence="1 2" key="1">
    <citation type="submission" date="2018-08" db="EMBL/GenBank/DDBJ databases">
        <title>A genome reference for cultivated species of the human gut microbiota.</title>
        <authorList>
            <person name="Zou Y."/>
            <person name="Xue W."/>
            <person name="Luo G."/>
        </authorList>
    </citation>
    <scope>NUCLEOTIDE SEQUENCE [LARGE SCALE GENOMIC DNA]</scope>
    <source>
        <strain evidence="1 2">OM06-2</strain>
    </source>
</reference>
<accession>A0A3E4ZBC5</accession>
<name>A0A3E4ZBC5_9BACT</name>
<sequence length="81" mass="9753">MKELKLTFIGIDDWNRPVFQDEKGRYFGDTENLFNYGTGKEEVYNFYQDKELHYHICYFGISFDCDPLGIWIKEDVKIILE</sequence>
<protein>
    <submittedName>
        <fullName evidence="1">Uncharacterized protein</fullName>
    </submittedName>
</protein>
<dbReference type="RefSeq" id="WP_117701224.1">
    <property type="nucleotide sequence ID" value="NZ_CATWOP010000036.1"/>
</dbReference>
<evidence type="ECO:0000313" key="1">
    <source>
        <dbReference type="EMBL" id="RGM92370.1"/>
    </source>
</evidence>
<organism evidence="1 2">
    <name type="scientific">Phocaeicola plebeius</name>
    <dbReference type="NCBI Taxonomy" id="310297"/>
    <lineage>
        <taxon>Bacteria</taxon>
        <taxon>Pseudomonadati</taxon>
        <taxon>Bacteroidota</taxon>
        <taxon>Bacteroidia</taxon>
        <taxon>Bacteroidales</taxon>
        <taxon>Bacteroidaceae</taxon>
        <taxon>Phocaeicola</taxon>
    </lineage>
</organism>
<proteinExistence type="predicted"/>
<dbReference type="Proteomes" id="UP000260814">
    <property type="component" value="Unassembled WGS sequence"/>
</dbReference>
<dbReference type="EMBL" id="QSTW01000004">
    <property type="protein sequence ID" value="RGM92370.1"/>
    <property type="molecule type" value="Genomic_DNA"/>
</dbReference>